<dbReference type="GO" id="GO:0008270">
    <property type="term" value="F:zinc ion binding"/>
    <property type="evidence" value="ECO:0007669"/>
    <property type="project" value="UniProtKB-KW"/>
</dbReference>
<name>A0A507EQ04_9FUNG</name>
<comment type="caution">
    <text evidence="4">The sequence shown here is derived from an EMBL/GenBank/DDBJ whole genome shotgun (WGS) entry which is preliminary data.</text>
</comment>
<proteinExistence type="predicted"/>
<evidence type="ECO:0000313" key="4">
    <source>
        <dbReference type="EMBL" id="TPX65427.1"/>
    </source>
</evidence>
<evidence type="ECO:0000313" key="5">
    <source>
        <dbReference type="Proteomes" id="UP000320333"/>
    </source>
</evidence>
<dbReference type="InterPro" id="IPR001878">
    <property type="entry name" value="Znf_CCHC"/>
</dbReference>
<dbReference type="GO" id="GO:0003676">
    <property type="term" value="F:nucleic acid binding"/>
    <property type="evidence" value="ECO:0007669"/>
    <property type="project" value="InterPro"/>
</dbReference>
<dbReference type="PROSITE" id="PS50158">
    <property type="entry name" value="ZF_CCHC"/>
    <property type="match status" value="1"/>
</dbReference>
<keyword evidence="1" id="KW-0863">Zinc-finger</keyword>
<evidence type="ECO:0000259" key="3">
    <source>
        <dbReference type="PROSITE" id="PS50158"/>
    </source>
</evidence>
<keyword evidence="5" id="KW-1185">Reference proteome</keyword>
<dbReference type="STRING" id="246404.A0A507EQ04"/>
<keyword evidence="1" id="KW-0479">Metal-binding</keyword>
<accession>A0A507EQ04</accession>
<evidence type="ECO:0000256" key="2">
    <source>
        <dbReference type="SAM" id="MobiDB-lite"/>
    </source>
</evidence>
<evidence type="ECO:0000256" key="1">
    <source>
        <dbReference type="PROSITE-ProRule" id="PRU00047"/>
    </source>
</evidence>
<gene>
    <name evidence="4" type="ORF">CcCBS67573_g08134</name>
</gene>
<feature type="domain" description="CCHC-type" evidence="3">
    <location>
        <begin position="221"/>
        <end position="238"/>
    </location>
</feature>
<protein>
    <recommendedName>
        <fullName evidence="3">CCHC-type domain-containing protein</fullName>
    </recommendedName>
</protein>
<dbReference type="AlphaFoldDB" id="A0A507EQ04"/>
<sequence>MSRGEGNHFVVKRYLKIATGNLLMVLQNLIKLLATQFTTLNATMECQKLAVAHRHNLPFMKLLVKNISQFALDKMLRQYEETLKGQNFGHCTGEFQRTYGIPCKHEIQLKVQQEGQFSVADIHPQWVLQKNPLFATLPTPSPATSVPLSPRRNMMQTQQKLYTVDEDQVPTMLAQLQEVADHPGHPLANPVPSAKKRGCPAGSTKRANQRDKSQFEYVAGRKCSKCGVNGHNARTCNQ</sequence>
<reference evidence="4 5" key="1">
    <citation type="journal article" date="2019" name="Sci. Rep.">
        <title>Comparative genomics of chytrid fungi reveal insights into the obligate biotrophic and pathogenic lifestyle of Synchytrium endobioticum.</title>
        <authorList>
            <person name="van de Vossenberg B.T.L.H."/>
            <person name="Warris S."/>
            <person name="Nguyen H.D.T."/>
            <person name="van Gent-Pelzer M.P.E."/>
            <person name="Joly D.L."/>
            <person name="van de Geest H.C."/>
            <person name="Bonants P.J.M."/>
            <person name="Smith D.S."/>
            <person name="Levesque C.A."/>
            <person name="van der Lee T.A.J."/>
        </authorList>
    </citation>
    <scope>NUCLEOTIDE SEQUENCE [LARGE SCALE GENOMIC DNA]</scope>
    <source>
        <strain evidence="4 5">CBS 675.73</strain>
    </source>
</reference>
<dbReference type="Proteomes" id="UP000320333">
    <property type="component" value="Unassembled WGS sequence"/>
</dbReference>
<dbReference type="EMBL" id="QEAP01000491">
    <property type="protein sequence ID" value="TPX65427.1"/>
    <property type="molecule type" value="Genomic_DNA"/>
</dbReference>
<feature type="region of interest" description="Disordered" evidence="2">
    <location>
        <begin position="183"/>
        <end position="213"/>
    </location>
</feature>
<organism evidence="4 5">
    <name type="scientific">Chytriomyces confervae</name>
    <dbReference type="NCBI Taxonomy" id="246404"/>
    <lineage>
        <taxon>Eukaryota</taxon>
        <taxon>Fungi</taxon>
        <taxon>Fungi incertae sedis</taxon>
        <taxon>Chytridiomycota</taxon>
        <taxon>Chytridiomycota incertae sedis</taxon>
        <taxon>Chytridiomycetes</taxon>
        <taxon>Chytridiales</taxon>
        <taxon>Chytriomycetaceae</taxon>
        <taxon>Chytriomyces</taxon>
    </lineage>
</organism>
<dbReference type="OrthoDB" id="4368270at2759"/>
<keyword evidence="1" id="KW-0862">Zinc</keyword>